<dbReference type="GO" id="GO:0007023">
    <property type="term" value="P:post-chaperonin tubulin folding pathway"/>
    <property type="evidence" value="ECO:0007669"/>
    <property type="project" value="InterPro"/>
</dbReference>
<dbReference type="Gene3D" id="1.20.58.1250">
    <property type="entry name" value="Tubulin Binding Cofactor C, N-terminal domain"/>
    <property type="match status" value="1"/>
</dbReference>
<proteinExistence type="inferred from homology"/>
<feature type="region of interest" description="Disordered" evidence="6">
    <location>
        <begin position="113"/>
        <end position="149"/>
    </location>
</feature>
<comment type="similarity">
    <text evidence="2">Belongs to the TBCC family.</text>
</comment>
<evidence type="ECO:0000256" key="4">
    <source>
        <dbReference type="ARBA" id="ARBA00022990"/>
    </source>
</evidence>
<gene>
    <name evidence="8" type="ORF">EI97DRAFT_431614</name>
</gene>
<evidence type="ECO:0000256" key="5">
    <source>
        <dbReference type="ARBA" id="ARBA00026055"/>
    </source>
</evidence>
<dbReference type="GO" id="GO:0015631">
    <property type="term" value="F:tubulin binding"/>
    <property type="evidence" value="ECO:0007669"/>
    <property type="project" value="InterPro"/>
</dbReference>
<dbReference type="AlphaFoldDB" id="A0A6A6JRN9"/>
<evidence type="ECO:0000259" key="7">
    <source>
        <dbReference type="PROSITE" id="PS51329"/>
    </source>
</evidence>
<name>A0A6A6JRN9_WESOR</name>
<dbReference type="GO" id="GO:0005737">
    <property type="term" value="C:cytoplasm"/>
    <property type="evidence" value="ECO:0007669"/>
    <property type="project" value="UniProtKB-SubCell"/>
</dbReference>
<feature type="compositionally biased region" description="Low complexity" evidence="6">
    <location>
        <begin position="126"/>
        <end position="145"/>
    </location>
</feature>
<evidence type="ECO:0000256" key="1">
    <source>
        <dbReference type="ARBA" id="ARBA00004496"/>
    </source>
</evidence>
<evidence type="ECO:0000313" key="8">
    <source>
        <dbReference type="EMBL" id="KAF2278386.1"/>
    </source>
</evidence>
<dbReference type="InterPro" id="IPR016098">
    <property type="entry name" value="CAP/MinC_C"/>
</dbReference>
<comment type="subunit">
    <text evidence="5">Supercomplex made of cofactors A to E. Cofactors A and D function by capturing and stabilizing tubulin in a quasi-native conformation. Cofactor E binds to the cofactor D-tubulin complex; interaction with cofactor C then causes the release of tubulin polypeptides that are committed to the native state.</text>
</comment>
<keyword evidence="3" id="KW-0963">Cytoplasm</keyword>
<keyword evidence="9" id="KW-1185">Reference proteome</keyword>
<organism evidence="8 9">
    <name type="scientific">Westerdykella ornata</name>
    <dbReference type="NCBI Taxonomy" id="318751"/>
    <lineage>
        <taxon>Eukaryota</taxon>
        <taxon>Fungi</taxon>
        <taxon>Dikarya</taxon>
        <taxon>Ascomycota</taxon>
        <taxon>Pezizomycotina</taxon>
        <taxon>Dothideomycetes</taxon>
        <taxon>Pleosporomycetidae</taxon>
        <taxon>Pleosporales</taxon>
        <taxon>Sporormiaceae</taxon>
        <taxon>Westerdykella</taxon>
    </lineage>
</organism>
<dbReference type="InterPro" id="IPR031925">
    <property type="entry name" value="TBCC_N"/>
</dbReference>
<dbReference type="GeneID" id="54551157"/>
<dbReference type="PROSITE" id="PS51329">
    <property type="entry name" value="C_CAP_COFACTOR_C"/>
    <property type="match status" value="1"/>
</dbReference>
<dbReference type="GO" id="GO:0007021">
    <property type="term" value="P:tubulin complex assembly"/>
    <property type="evidence" value="ECO:0007669"/>
    <property type="project" value="TreeGrafter"/>
</dbReference>
<dbReference type="InterPro" id="IPR012945">
    <property type="entry name" value="Tubulin-bd_cofactor_C_dom"/>
</dbReference>
<dbReference type="InterPro" id="IPR038397">
    <property type="entry name" value="TBCC_N_sf"/>
</dbReference>
<evidence type="ECO:0000256" key="3">
    <source>
        <dbReference type="ARBA" id="ARBA00022490"/>
    </source>
</evidence>
<sequence>MENATTNASAESEATLKERFYRQFQNEVNALEKQIEGLGTNALTGADRNASIENCLAGIDRLSHEVKDASSYLPAYDRRAYSNSIKTLSDKLERSRKEAEPPKKFRFKSARIAQAATSTVPRSAAEESQSTVESSSQQTPTSQPTFKEEQSATIFHRNNAYITLPTTSGNSSRTIANITNSIILPPLSEPQTVASPLASLILKDISTSLIILPQIDGPIHMTNITSSILVASCRQFRMHASRDVQVYLHCGSRPIIEDCEGVRFAPLPECFTTPEMRTRLNRWDQIDDFGWLKAEPSPHFSVLGEHERFPEQAWRDVAERKVEKTVEDALKAFGILKDS</sequence>
<dbReference type="Proteomes" id="UP000800097">
    <property type="component" value="Unassembled WGS sequence"/>
</dbReference>
<comment type="subcellular location">
    <subcellularLocation>
        <location evidence="1">Cytoplasm</location>
    </subcellularLocation>
</comment>
<dbReference type="RefSeq" id="XP_033655925.1">
    <property type="nucleotide sequence ID" value="XM_033797982.1"/>
</dbReference>
<dbReference type="Pfam" id="PF16752">
    <property type="entry name" value="TBCC_N"/>
    <property type="match status" value="1"/>
</dbReference>
<evidence type="ECO:0000313" key="9">
    <source>
        <dbReference type="Proteomes" id="UP000800097"/>
    </source>
</evidence>
<protein>
    <submittedName>
        <fullName evidence="8">TBCC-domain-containing protein</fullName>
    </submittedName>
</protein>
<feature type="domain" description="C-CAP/cofactor C-like" evidence="7">
    <location>
        <begin position="165"/>
        <end position="291"/>
    </location>
</feature>
<evidence type="ECO:0000256" key="2">
    <source>
        <dbReference type="ARBA" id="ARBA00008848"/>
    </source>
</evidence>
<dbReference type="InterPro" id="IPR027684">
    <property type="entry name" value="TBCC"/>
</dbReference>
<dbReference type="PANTHER" id="PTHR15139">
    <property type="entry name" value="TUBULIN FOLDING COFACTOR C"/>
    <property type="match status" value="1"/>
</dbReference>
<dbReference type="Pfam" id="PF07986">
    <property type="entry name" value="TBCC"/>
    <property type="match status" value="1"/>
</dbReference>
<dbReference type="Gene3D" id="2.160.20.70">
    <property type="match status" value="1"/>
</dbReference>
<dbReference type="PANTHER" id="PTHR15139:SF0">
    <property type="entry name" value="TUBULIN-SPECIFIC CHAPERONE C"/>
    <property type="match status" value="1"/>
</dbReference>
<evidence type="ECO:0000256" key="6">
    <source>
        <dbReference type="SAM" id="MobiDB-lite"/>
    </source>
</evidence>
<keyword evidence="4" id="KW-0007">Acetylation</keyword>
<dbReference type="InterPro" id="IPR017901">
    <property type="entry name" value="C-CAP_CF_C-like"/>
</dbReference>
<reference evidence="8" key="1">
    <citation type="journal article" date="2020" name="Stud. Mycol.">
        <title>101 Dothideomycetes genomes: a test case for predicting lifestyles and emergence of pathogens.</title>
        <authorList>
            <person name="Haridas S."/>
            <person name="Albert R."/>
            <person name="Binder M."/>
            <person name="Bloem J."/>
            <person name="Labutti K."/>
            <person name="Salamov A."/>
            <person name="Andreopoulos B."/>
            <person name="Baker S."/>
            <person name="Barry K."/>
            <person name="Bills G."/>
            <person name="Bluhm B."/>
            <person name="Cannon C."/>
            <person name="Castanera R."/>
            <person name="Culley D."/>
            <person name="Daum C."/>
            <person name="Ezra D."/>
            <person name="Gonzalez J."/>
            <person name="Henrissat B."/>
            <person name="Kuo A."/>
            <person name="Liang C."/>
            <person name="Lipzen A."/>
            <person name="Lutzoni F."/>
            <person name="Magnuson J."/>
            <person name="Mondo S."/>
            <person name="Nolan M."/>
            <person name="Ohm R."/>
            <person name="Pangilinan J."/>
            <person name="Park H.-J."/>
            <person name="Ramirez L."/>
            <person name="Alfaro M."/>
            <person name="Sun H."/>
            <person name="Tritt A."/>
            <person name="Yoshinaga Y."/>
            <person name="Zwiers L.-H."/>
            <person name="Turgeon B."/>
            <person name="Goodwin S."/>
            <person name="Spatafora J."/>
            <person name="Crous P."/>
            <person name="Grigoriev I."/>
        </authorList>
    </citation>
    <scope>NUCLEOTIDE SEQUENCE</scope>
    <source>
        <strain evidence="8">CBS 379.55</strain>
    </source>
</reference>
<dbReference type="OrthoDB" id="194775at2759"/>
<accession>A0A6A6JRN9</accession>
<dbReference type="EMBL" id="ML986488">
    <property type="protein sequence ID" value="KAF2278386.1"/>
    <property type="molecule type" value="Genomic_DNA"/>
</dbReference>